<dbReference type="PROSITE" id="PS50003">
    <property type="entry name" value="PH_DOMAIN"/>
    <property type="match status" value="1"/>
</dbReference>
<feature type="compositionally biased region" description="Basic and acidic residues" evidence="8">
    <location>
        <begin position="167"/>
        <end position="185"/>
    </location>
</feature>
<evidence type="ECO:0000256" key="8">
    <source>
        <dbReference type="SAM" id="MobiDB-lite"/>
    </source>
</evidence>
<organism evidence="10 11">
    <name type="scientific">Zoarces viviparus</name>
    <name type="common">Viviparous eelpout</name>
    <name type="synonym">Blennius viviparus</name>
    <dbReference type="NCBI Taxonomy" id="48416"/>
    <lineage>
        <taxon>Eukaryota</taxon>
        <taxon>Metazoa</taxon>
        <taxon>Chordata</taxon>
        <taxon>Craniata</taxon>
        <taxon>Vertebrata</taxon>
        <taxon>Euteleostomi</taxon>
        <taxon>Actinopterygii</taxon>
        <taxon>Neopterygii</taxon>
        <taxon>Teleostei</taxon>
        <taxon>Neoteleostei</taxon>
        <taxon>Acanthomorphata</taxon>
        <taxon>Eupercaria</taxon>
        <taxon>Perciformes</taxon>
        <taxon>Cottioidei</taxon>
        <taxon>Zoarcales</taxon>
        <taxon>Zoarcidae</taxon>
        <taxon>Zoarcinae</taxon>
        <taxon>Zoarces</taxon>
    </lineage>
</organism>
<keyword evidence="6" id="KW-0206">Cytoskeleton</keyword>
<feature type="compositionally biased region" description="Polar residues" evidence="8">
    <location>
        <begin position="44"/>
        <end position="70"/>
    </location>
</feature>
<dbReference type="GO" id="GO:0015629">
    <property type="term" value="C:actin cytoskeleton"/>
    <property type="evidence" value="ECO:0007669"/>
    <property type="project" value="UniProtKB-ARBA"/>
</dbReference>
<feature type="coiled-coil region" evidence="7">
    <location>
        <begin position="837"/>
        <end position="864"/>
    </location>
</feature>
<evidence type="ECO:0000256" key="3">
    <source>
        <dbReference type="ARBA" id="ARBA00022553"/>
    </source>
</evidence>
<evidence type="ECO:0000259" key="9">
    <source>
        <dbReference type="PROSITE" id="PS50003"/>
    </source>
</evidence>
<feature type="region of interest" description="Disordered" evidence="8">
    <location>
        <begin position="429"/>
        <end position="477"/>
    </location>
</feature>
<evidence type="ECO:0000256" key="6">
    <source>
        <dbReference type="ARBA" id="ARBA00023212"/>
    </source>
</evidence>
<evidence type="ECO:0000256" key="7">
    <source>
        <dbReference type="SAM" id="Coils"/>
    </source>
</evidence>
<dbReference type="EMBL" id="JBCEZU010000056">
    <property type="protein sequence ID" value="KAK9534858.1"/>
    <property type="molecule type" value="Genomic_DNA"/>
</dbReference>
<evidence type="ECO:0000256" key="5">
    <source>
        <dbReference type="ARBA" id="ARBA00023203"/>
    </source>
</evidence>
<feature type="compositionally biased region" description="Basic and acidic residues" evidence="8">
    <location>
        <begin position="1230"/>
        <end position="1253"/>
    </location>
</feature>
<evidence type="ECO:0000313" key="10">
    <source>
        <dbReference type="EMBL" id="KAK9534858.1"/>
    </source>
</evidence>
<feature type="compositionally biased region" description="Basic and acidic residues" evidence="8">
    <location>
        <begin position="127"/>
        <end position="140"/>
    </location>
</feature>
<feature type="region of interest" description="Disordered" evidence="8">
    <location>
        <begin position="319"/>
        <end position="342"/>
    </location>
</feature>
<proteinExistence type="predicted"/>
<feature type="region of interest" description="Disordered" evidence="8">
    <location>
        <begin position="706"/>
        <end position="749"/>
    </location>
</feature>
<evidence type="ECO:0000256" key="4">
    <source>
        <dbReference type="ARBA" id="ARBA00023054"/>
    </source>
</evidence>
<evidence type="ECO:0000313" key="11">
    <source>
        <dbReference type="Proteomes" id="UP001488805"/>
    </source>
</evidence>
<feature type="compositionally biased region" description="Basic and acidic residues" evidence="8">
    <location>
        <begin position="893"/>
        <end position="910"/>
    </location>
</feature>
<name>A0AAW1FKW7_ZOAVI</name>
<dbReference type="GO" id="GO:0051015">
    <property type="term" value="F:actin filament binding"/>
    <property type="evidence" value="ECO:0007669"/>
    <property type="project" value="TreeGrafter"/>
</dbReference>
<feature type="region of interest" description="Disordered" evidence="8">
    <location>
        <begin position="1"/>
        <end position="96"/>
    </location>
</feature>
<dbReference type="SUPFAM" id="SSF50729">
    <property type="entry name" value="PH domain-like"/>
    <property type="match status" value="1"/>
</dbReference>
<feature type="domain" description="PH" evidence="9">
    <location>
        <begin position="219"/>
        <end position="315"/>
    </location>
</feature>
<feature type="region of interest" description="Disordered" evidence="8">
    <location>
        <begin position="354"/>
        <end position="404"/>
    </location>
</feature>
<feature type="region of interest" description="Disordered" evidence="8">
    <location>
        <begin position="1217"/>
        <end position="1253"/>
    </location>
</feature>
<feature type="coiled-coil region" evidence="7">
    <location>
        <begin position="1592"/>
        <end position="1629"/>
    </location>
</feature>
<keyword evidence="11" id="KW-1185">Reference proteome</keyword>
<feature type="region of interest" description="Disordered" evidence="8">
    <location>
        <begin position="888"/>
        <end position="925"/>
    </location>
</feature>
<feature type="compositionally biased region" description="Polar residues" evidence="8">
    <location>
        <begin position="322"/>
        <end position="335"/>
    </location>
</feature>
<keyword evidence="5" id="KW-0009">Actin-binding</keyword>
<gene>
    <name evidence="10" type="ORF">VZT92_007278</name>
</gene>
<evidence type="ECO:0000256" key="1">
    <source>
        <dbReference type="ARBA" id="ARBA00004245"/>
    </source>
</evidence>
<accession>A0AAW1FKW7</accession>
<dbReference type="Pfam" id="PF00169">
    <property type="entry name" value="PH"/>
    <property type="match status" value="1"/>
</dbReference>
<dbReference type="FunFam" id="2.30.29.30:FF:000133">
    <property type="entry name" value="myosin phosphatase Rho-interacting protein isoform X1"/>
    <property type="match status" value="1"/>
</dbReference>
<evidence type="ECO:0000256" key="2">
    <source>
        <dbReference type="ARBA" id="ARBA00022490"/>
    </source>
</evidence>
<dbReference type="Proteomes" id="UP001488805">
    <property type="component" value="Unassembled WGS sequence"/>
</dbReference>
<reference evidence="10 11" key="1">
    <citation type="journal article" date="2024" name="Genome Biol. Evol.">
        <title>Chromosome-level genome assembly of the viviparous eelpout Zoarces viviparus.</title>
        <authorList>
            <person name="Fuhrmann N."/>
            <person name="Brasseur M.V."/>
            <person name="Bakowski C.E."/>
            <person name="Podsiadlowski L."/>
            <person name="Prost S."/>
            <person name="Krehenwinkel H."/>
            <person name="Mayer C."/>
        </authorList>
    </citation>
    <scope>NUCLEOTIDE SEQUENCE [LARGE SCALE GENOMIC DNA]</scope>
    <source>
        <strain evidence="10">NO-MEL_2022_Ind0_liver</strain>
    </source>
</reference>
<feature type="compositionally biased region" description="Basic and acidic residues" evidence="8">
    <location>
        <begin position="354"/>
        <end position="377"/>
    </location>
</feature>
<feature type="region of interest" description="Disordered" evidence="8">
    <location>
        <begin position="1053"/>
        <end position="1072"/>
    </location>
</feature>
<dbReference type="InterPro" id="IPR052223">
    <property type="entry name" value="Actin_Cytoskeleton_Reg"/>
</dbReference>
<dbReference type="Gene3D" id="2.30.29.30">
    <property type="entry name" value="Pleckstrin-homology domain (PH domain)/Phosphotyrosine-binding domain (PTB)"/>
    <property type="match status" value="1"/>
</dbReference>
<dbReference type="PANTHER" id="PTHR17271:SF1">
    <property type="entry name" value="PROTEIN OUTSPREAD"/>
    <property type="match status" value="1"/>
</dbReference>
<keyword evidence="2" id="KW-0963">Cytoplasm</keyword>
<feature type="coiled-coil region" evidence="7">
    <location>
        <begin position="498"/>
        <end position="532"/>
    </location>
</feature>
<keyword evidence="4 7" id="KW-0175">Coiled coil</keyword>
<dbReference type="InterPro" id="IPR011993">
    <property type="entry name" value="PH-like_dom_sf"/>
</dbReference>
<dbReference type="PANTHER" id="PTHR17271">
    <property type="entry name" value="PLECKSTRIN HOMOLOGY PH DOMAIN-CONTAINING PROTEIN"/>
    <property type="match status" value="1"/>
</dbReference>
<protein>
    <recommendedName>
        <fullName evidence="9">PH domain-containing protein</fullName>
    </recommendedName>
</protein>
<dbReference type="SMART" id="SM00233">
    <property type="entry name" value="PH"/>
    <property type="match status" value="1"/>
</dbReference>
<comment type="subcellular location">
    <subcellularLocation>
        <location evidence="1">Cytoplasm</location>
        <location evidence="1">Cytoskeleton</location>
    </subcellularLocation>
</comment>
<feature type="compositionally biased region" description="Basic and acidic residues" evidence="8">
    <location>
        <begin position="723"/>
        <end position="737"/>
    </location>
</feature>
<feature type="compositionally biased region" description="Polar residues" evidence="8">
    <location>
        <begin position="435"/>
        <end position="447"/>
    </location>
</feature>
<dbReference type="InterPro" id="IPR001849">
    <property type="entry name" value="PH_domain"/>
</dbReference>
<feature type="region of interest" description="Disordered" evidence="8">
    <location>
        <begin position="122"/>
        <end position="197"/>
    </location>
</feature>
<feature type="compositionally biased region" description="Polar residues" evidence="8">
    <location>
        <begin position="12"/>
        <end position="24"/>
    </location>
</feature>
<feature type="compositionally biased region" description="Low complexity" evidence="8">
    <location>
        <begin position="187"/>
        <end position="197"/>
    </location>
</feature>
<keyword evidence="3" id="KW-0597">Phosphoprotein</keyword>
<sequence length="1772" mass="201266">MMSKAPRWPGTLVNSKTNTPAQKTTGKEPAALTVPASRAKPAGCQTSKPSVSCGRSNSLSGRGNDSTASGSKAGGSLKRGSLGHQGTRAASRSARPVLRLCSSRSFSSLHTSSLTAAPFMRSSRSLNRLDQRSPGDDSDRSVPSSQETKQTDEKKELNSGQLSSSDEQIRDNKDQCHDDEAERMKTSSPCEPPESSSSLVSTPACHHHCNKVKKQPDLLNFKKGWMMRWDSSGQWQQHWFVLTDQILKFYKDSLAEETADVVGEINLSTCFDIKDYPAQKNCGFQIHTRDGVYTLCAMTSGMRRNWVQAVLKNVRPSLPPDVTSSLSQHPDSQSAEDLEKAEHPNSFLQEHKTSDCAEETHQQQKEEEPQPETEQRCADGSSALSTIGSSAPSPISPPRQVEDGEGASCLQCSLLDATTLTGVTDASSCVDGAGDSSTSTAMLSTVECSDEHSDTRSKTEPSWQQVKTPPRSDEQQVSLNVTRGSTNDNDQVACEQQTGQLVKELEQTQKELSRLQQLNRNLQEELQQERPRHSRERVHTQNDLLSNSDSEQALALQRLQKINRDLRFELEAKTRSHEKAREVELRQRVDVLAQQAQLLVTGDATALAQAHLEQDRLRFHEQQTEWERCVASLKSQLSSSEEKRREAEARFTQLQQELQSYQSLQQEAEHLHKHLQEVTTELRANEEAQAQKEARLQKHLTLLQESQDRERRSLASSLAQAEQHSKELQERLDRDEQQAEGLNKSPTWTRDIEEAQQQLQEELACTVSAVQQLQEEREQLDCRCQELQNQLCEADGEVSRLQSRLETEETHYYNLEHSYERVSEDLQLALGKVQQNQSETQDMREGYERLLDRKEQELSEVLLKMEVLGNSLEETEVKLNDVLKRCASNSSQPKDESLDSDQKDERRTTDHVTVGDSRPTEINSDPERLMSVIQILETKLYVTEEKLKDIMQRLQEHHSHTSCQDPHLCSQLTRSRASAQHLSLLLHSQAKQSQRFAQETENRCRMLVGRFQVALSIIHVCRGRLRATPINITDFEKQLAAVASCLQQGEKVAEKQQHESHNASKGEGKLLNDETLAESNISAKSKPTSTLPSEDDVESVGKCLSRELFVVEKMVSVLQSQHGIVQQSLPPREDGGDLAHKYKSIIAQRIALKTVKRTHSGGAECDNNECLERAIGGVCAEAELIYVALKFQQQHESVTQVNLQEVELQRKSLADINPPELAPYEEQVQGEDKDSEGAAKPVAKDESDVQKVEAEKEPEWLERLISRLQRRANFLHQLCREVSDGNAVECSVDDNWGNASAADLNWMQEQAKLIYLSDRLLSDLEQQQSVVFRDKLQALCKEHDTTLKDEQETFNHTLCQLQEDNIVLRGELEHAEQKIISVETGNQRLLEDRRKINGYHEERMNKMETEFQEKIRKLQQIHEEEMKHVHGYYTKPSKEKRTRTYSESTSALTDQTVMERKTMLTDGAAAMREAYQKDLEKHEASCDQEFAAMEAMHRQLMGDLQQQHRTEVAALLKERDELLKEETAATMAAIVAMRRAHKQELEKSRQSQHMKESADATQLHIEYEKEIRLMHKELEALSVQHTQKCLENSQLSQDLQDERQSLIHYQEENQELKNMQRETDEMSQIHFSRNEKQSHVAPPINNFYEMEVILRAREAEMQFLRQEACSLQEDLKIARMDKIYAENKLKALYNSHESRQDVNKILEDVKSATWSPSGHASGRTLEDTVTKTSNAAFLKKTKSTLTRQIRVRSKSLKDGLSVQERMKLFESF</sequence>
<comment type="caution">
    <text evidence="10">The sequence shown here is derived from an EMBL/GenBank/DDBJ whole genome shotgun (WGS) entry which is preliminary data.</text>
</comment>
<feature type="compositionally biased region" description="Basic and acidic residues" evidence="8">
    <location>
        <begin position="449"/>
        <end position="459"/>
    </location>
</feature>